<accession>A0A4Y2WZ54</accession>
<proteinExistence type="predicted"/>
<dbReference type="AlphaFoldDB" id="A0A4Y2WZ54"/>
<dbReference type="EMBL" id="BGPR01068694">
    <property type="protein sequence ID" value="GBO42549.1"/>
    <property type="molecule type" value="Genomic_DNA"/>
</dbReference>
<protein>
    <submittedName>
        <fullName evidence="1">Uncharacterized protein</fullName>
    </submittedName>
</protein>
<reference evidence="1 2" key="1">
    <citation type="journal article" date="2019" name="Sci. Rep.">
        <title>Orb-weaving spider Araneus ventricosus genome elucidates the spidroin gene catalogue.</title>
        <authorList>
            <person name="Kono N."/>
            <person name="Nakamura H."/>
            <person name="Ohtoshi R."/>
            <person name="Moran D.A.P."/>
            <person name="Shinohara A."/>
            <person name="Yoshida Y."/>
            <person name="Fujiwara M."/>
            <person name="Mori M."/>
            <person name="Tomita M."/>
            <person name="Arakawa K."/>
        </authorList>
    </citation>
    <scope>NUCLEOTIDE SEQUENCE [LARGE SCALE GENOMIC DNA]</scope>
</reference>
<name>A0A4Y2WZ54_ARAVE</name>
<sequence>MDFVRLGLSSASRAPARIFEGKTVSIMHSGTIGRDIQTSQLLDIGQVFASRGIPSNLSHLPSIFLCSQKSVLGKSLLHSPAVTPSSC</sequence>
<organism evidence="1 2">
    <name type="scientific">Araneus ventricosus</name>
    <name type="common">Orbweaver spider</name>
    <name type="synonym">Epeira ventricosa</name>
    <dbReference type="NCBI Taxonomy" id="182803"/>
    <lineage>
        <taxon>Eukaryota</taxon>
        <taxon>Metazoa</taxon>
        <taxon>Ecdysozoa</taxon>
        <taxon>Arthropoda</taxon>
        <taxon>Chelicerata</taxon>
        <taxon>Arachnida</taxon>
        <taxon>Araneae</taxon>
        <taxon>Araneomorphae</taxon>
        <taxon>Entelegynae</taxon>
        <taxon>Araneoidea</taxon>
        <taxon>Araneidae</taxon>
        <taxon>Araneus</taxon>
    </lineage>
</organism>
<dbReference type="Proteomes" id="UP000499080">
    <property type="component" value="Unassembled WGS sequence"/>
</dbReference>
<evidence type="ECO:0000313" key="2">
    <source>
        <dbReference type="Proteomes" id="UP000499080"/>
    </source>
</evidence>
<comment type="caution">
    <text evidence="1">The sequence shown here is derived from an EMBL/GenBank/DDBJ whole genome shotgun (WGS) entry which is preliminary data.</text>
</comment>
<keyword evidence="2" id="KW-1185">Reference proteome</keyword>
<evidence type="ECO:0000313" key="1">
    <source>
        <dbReference type="EMBL" id="GBO42549.1"/>
    </source>
</evidence>
<gene>
    <name evidence="1" type="ORF">AVEN_160697_1</name>
</gene>